<keyword evidence="4" id="KW-0547">Nucleotide-binding</keyword>
<evidence type="ECO:0000256" key="6">
    <source>
        <dbReference type="ARBA" id="ARBA00022946"/>
    </source>
</evidence>
<evidence type="ECO:0000256" key="8">
    <source>
        <dbReference type="ARBA" id="ARBA00023134"/>
    </source>
</evidence>
<dbReference type="InterPro" id="IPR023115">
    <property type="entry name" value="TIF_IF2_dom3"/>
</dbReference>
<keyword evidence="3" id="KW-0396">Initiation factor</keyword>
<dbReference type="InterPro" id="IPR009000">
    <property type="entry name" value="Transl_B-barrel_sf"/>
</dbReference>
<dbReference type="Pfam" id="PF22042">
    <property type="entry name" value="EF-G_D2"/>
    <property type="match status" value="1"/>
</dbReference>
<gene>
    <name evidence="11" type="ORF">MONBRDRAFT_17831</name>
</gene>
<dbReference type="FunFam" id="3.40.50.300:FF:000019">
    <property type="entry name" value="Translation initiation factor IF-2"/>
    <property type="match status" value="1"/>
</dbReference>
<dbReference type="OMA" id="TIVCYQI"/>
<keyword evidence="6" id="KW-0809">Transit peptide</keyword>
<dbReference type="Gene3D" id="2.40.30.10">
    <property type="entry name" value="Translation factors"/>
    <property type="match status" value="2"/>
</dbReference>
<dbReference type="GO" id="GO:0005739">
    <property type="term" value="C:mitochondrion"/>
    <property type="evidence" value="ECO:0000318"/>
    <property type="project" value="GO_Central"/>
</dbReference>
<organism evidence="11 12">
    <name type="scientific">Monosiga brevicollis</name>
    <name type="common">Choanoflagellate</name>
    <dbReference type="NCBI Taxonomy" id="81824"/>
    <lineage>
        <taxon>Eukaryota</taxon>
        <taxon>Choanoflagellata</taxon>
        <taxon>Craspedida</taxon>
        <taxon>Salpingoecidae</taxon>
        <taxon>Monosiga</taxon>
    </lineage>
</organism>
<dbReference type="RefSeq" id="XP_001743230.1">
    <property type="nucleotide sequence ID" value="XM_001743178.1"/>
</dbReference>
<reference evidence="11 12" key="1">
    <citation type="journal article" date="2008" name="Nature">
        <title>The genome of the choanoflagellate Monosiga brevicollis and the origin of metazoans.</title>
        <authorList>
            <consortium name="JGI Sequencing"/>
            <person name="King N."/>
            <person name="Westbrook M.J."/>
            <person name="Young S.L."/>
            <person name="Kuo A."/>
            <person name="Abedin M."/>
            <person name="Chapman J."/>
            <person name="Fairclough S."/>
            <person name="Hellsten U."/>
            <person name="Isogai Y."/>
            <person name="Letunic I."/>
            <person name="Marr M."/>
            <person name="Pincus D."/>
            <person name="Putnam N."/>
            <person name="Rokas A."/>
            <person name="Wright K.J."/>
            <person name="Zuzow R."/>
            <person name="Dirks W."/>
            <person name="Good M."/>
            <person name="Goodstein D."/>
            <person name="Lemons D."/>
            <person name="Li W."/>
            <person name="Lyons J.B."/>
            <person name="Morris A."/>
            <person name="Nichols S."/>
            <person name="Richter D.J."/>
            <person name="Salamov A."/>
            <person name="Bork P."/>
            <person name="Lim W.A."/>
            <person name="Manning G."/>
            <person name="Miller W.T."/>
            <person name="McGinnis W."/>
            <person name="Shapiro H."/>
            <person name="Tjian R."/>
            <person name="Grigoriev I.V."/>
            <person name="Rokhsar D."/>
        </authorList>
    </citation>
    <scope>NUCLEOTIDE SEQUENCE [LARGE SCALE GENOMIC DNA]</scope>
    <source>
        <strain evidence="12">MX1 / ATCC 50154</strain>
    </source>
</reference>
<keyword evidence="12" id="KW-1185">Reference proteome</keyword>
<evidence type="ECO:0000313" key="12">
    <source>
        <dbReference type="Proteomes" id="UP000001357"/>
    </source>
</evidence>
<dbReference type="Proteomes" id="UP000001357">
    <property type="component" value="Unassembled WGS sequence"/>
</dbReference>
<dbReference type="Gene3D" id="3.40.50.300">
    <property type="entry name" value="P-loop containing nucleotide triphosphate hydrolases"/>
    <property type="match status" value="1"/>
</dbReference>
<dbReference type="InterPro" id="IPR027417">
    <property type="entry name" value="P-loop_NTPase"/>
</dbReference>
<dbReference type="GO" id="GO:0005525">
    <property type="term" value="F:GTP binding"/>
    <property type="evidence" value="ECO:0007669"/>
    <property type="project" value="UniProtKB-KW"/>
</dbReference>
<dbReference type="InterPro" id="IPR015760">
    <property type="entry name" value="TIF_IF2"/>
</dbReference>
<proteinExistence type="inferred from homology"/>
<dbReference type="FunFam" id="2.40.30.10:FF:000008">
    <property type="entry name" value="Translation initiation factor IF-2"/>
    <property type="match status" value="1"/>
</dbReference>
<dbReference type="InterPro" id="IPR000178">
    <property type="entry name" value="TF_IF2_bacterial-like"/>
</dbReference>
<dbReference type="GO" id="GO:0070124">
    <property type="term" value="P:mitochondrial translational initiation"/>
    <property type="evidence" value="ECO:0000318"/>
    <property type="project" value="GO_Central"/>
</dbReference>
<dbReference type="GO" id="GO:0005737">
    <property type="term" value="C:cytoplasm"/>
    <property type="evidence" value="ECO:0000318"/>
    <property type="project" value="GO_Central"/>
</dbReference>
<sequence length="528" mass="57505">MPSTLERPPIVTIMGHVDHGKTTLLDAYRSSSIAAGEAGGITQHIGAFMVELGDAQRITFLDTPGHAAFSAMRQRGASATDVVILVVAADDGVMPQTIESIKYATEAGVPLVVAINKCDKEQADVHRVKQELARHGVDLEDFGGAVQAATSSLYWSGLMSSLTKQQIRKNLDALLEAVLLQAEVRGTQGKASNPAEGVVIEASSDKFKGQVATVLLHDGSLKPGEYIAAGCSFARIKSMTDDGKQRLKSLQPSMAAEVMGWRSLPEVGVPVFKVASERRRQMAEEHRQETLQERRRLRRLPRSARPRELNQQELLDVASSDKPTRLLVVRSDVQGSAEALVDAIAAIPSSEVACQVIRQGVGNITDSDIELAATTNATILGFGVGLGKKEAAQAEQQGVQVKLYKVVYHLLEELEQDLLSMLPPLMVEKQVGKAKVLQVFNLTGKRKSTVAGCRVLTGSLVKAHRFKVLRKGEEIHEGELSQLMHHKDSVEEVGLNTECGLSFEDYSDFAADDEVVCYQIEEKRRERL</sequence>
<dbReference type="NCBIfam" id="TIGR00487">
    <property type="entry name" value="IF-2"/>
    <property type="match status" value="1"/>
</dbReference>
<dbReference type="Gene3D" id="3.40.50.10050">
    <property type="entry name" value="Translation initiation factor IF- 2, domain 3"/>
    <property type="match status" value="1"/>
</dbReference>
<keyword evidence="8" id="KW-0342">GTP-binding</keyword>
<evidence type="ECO:0000256" key="2">
    <source>
        <dbReference type="ARBA" id="ARBA00007733"/>
    </source>
</evidence>
<evidence type="ECO:0000256" key="1">
    <source>
        <dbReference type="ARBA" id="ARBA00004173"/>
    </source>
</evidence>
<dbReference type="GeneID" id="5888791"/>
<dbReference type="eggNOG" id="KOG1145">
    <property type="taxonomic scope" value="Eukaryota"/>
</dbReference>
<dbReference type="SUPFAM" id="SSF50447">
    <property type="entry name" value="Translation proteins"/>
    <property type="match status" value="2"/>
</dbReference>
<evidence type="ECO:0000256" key="3">
    <source>
        <dbReference type="ARBA" id="ARBA00022540"/>
    </source>
</evidence>
<dbReference type="InterPro" id="IPR053905">
    <property type="entry name" value="EF-G-like_DII"/>
</dbReference>
<dbReference type="EMBL" id="CH991544">
    <property type="protein sequence ID" value="EDQ91944.1"/>
    <property type="molecule type" value="Genomic_DNA"/>
</dbReference>
<evidence type="ECO:0000256" key="5">
    <source>
        <dbReference type="ARBA" id="ARBA00022917"/>
    </source>
</evidence>
<comment type="subcellular location">
    <subcellularLocation>
        <location evidence="1">Mitochondrion</location>
    </subcellularLocation>
</comment>
<dbReference type="SUPFAM" id="SSF52540">
    <property type="entry name" value="P-loop containing nucleoside triphosphate hydrolases"/>
    <property type="match status" value="1"/>
</dbReference>
<dbReference type="CDD" id="cd01887">
    <property type="entry name" value="IF2_eIF5B"/>
    <property type="match status" value="1"/>
</dbReference>
<dbReference type="STRING" id="81824.A9URL4"/>
<dbReference type="NCBIfam" id="TIGR00231">
    <property type="entry name" value="small_GTP"/>
    <property type="match status" value="1"/>
</dbReference>
<dbReference type="FunCoup" id="A9URL4">
    <property type="interactions" value="1113"/>
</dbReference>
<keyword evidence="5" id="KW-0648">Protein biosynthesis</keyword>
<dbReference type="InterPro" id="IPR036925">
    <property type="entry name" value="TIF_IF2_dom3_sf"/>
</dbReference>
<evidence type="ECO:0000256" key="7">
    <source>
        <dbReference type="ARBA" id="ARBA00023128"/>
    </source>
</evidence>
<comment type="similarity">
    <text evidence="2">Belongs to the TRAFAC class translation factor GTPase superfamily. Classic translation factor GTPase family. IF-2 subfamily.</text>
</comment>
<name>A9URL4_MONBE</name>
<dbReference type="InterPro" id="IPR000795">
    <property type="entry name" value="T_Tr_GTP-bd_dom"/>
</dbReference>
<dbReference type="SUPFAM" id="SSF52156">
    <property type="entry name" value="Initiation factor IF2/eIF5b, domain 3"/>
    <property type="match status" value="1"/>
</dbReference>
<dbReference type="InterPro" id="IPR005225">
    <property type="entry name" value="Small_GTP-bd"/>
</dbReference>
<evidence type="ECO:0000256" key="4">
    <source>
        <dbReference type="ARBA" id="ARBA00022741"/>
    </source>
</evidence>
<evidence type="ECO:0000313" key="11">
    <source>
        <dbReference type="EMBL" id="EDQ91944.1"/>
    </source>
</evidence>
<dbReference type="Pfam" id="PF00009">
    <property type="entry name" value="GTP_EFTU"/>
    <property type="match status" value="1"/>
</dbReference>
<evidence type="ECO:0000259" key="10">
    <source>
        <dbReference type="PROSITE" id="PS51722"/>
    </source>
</evidence>
<feature type="domain" description="Tr-type G" evidence="10">
    <location>
        <begin position="6"/>
        <end position="187"/>
    </location>
</feature>
<protein>
    <recommendedName>
        <fullName evidence="9">Translation initiation factor IF-2, mitochondrial</fullName>
    </recommendedName>
</protein>
<dbReference type="AlphaFoldDB" id="A9URL4"/>
<dbReference type="FunFam" id="3.40.50.10050:FF:000001">
    <property type="entry name" value="Translation initiation factor IF-2"/>
    <property type="match status" value="1"/>
</dbReference>
<dbReference type="InParanoid" id="A9URL4"/>
<accession>A9URL4</accession>
<dbReference type="PROSITE" id="PS51722">
    <property type="entry name" value="G_TR_2"/>
    <property type="match status" value="1"/>
</dbReference>
<dbReference type="PANTHER" id="PTHR43381">
    <property type="entry name" value="TRANSLATION INITIATION FACTOR IF-2-RELATED"/>
    <property type="match status" value="1"/>
</dbReference>
<dbReference type="CDD" id="cd03692">
    <property type="entry name" value="mtIF2_IVc"/>
    <property type="match status" value="1"/>
</dbReference>
<dbReference type="KEGG" id="mbr:MONBRDRAFT_17831"/>
<keyword evidence="7" id="KW-0496">Mitochondrion</keyword>
<evidence type="ECO:0000256" key="9">
    <source>
        <dbReference type="ARBA" id="ARBA00044200"/>
    </source>
</evidence>
<dbReference type="GO" id="GO:0003743">
    <property type="term" value="F:translation initiation factor activity"/>
    <property type="evidence" value="ECO:0000318"/>
    <property type="project" value="GO_Central"/>
</dbReference>
<dbReference type="PANTHER" id="PTHR43381:SF20">
    <property type="entry name" value="TRANSLATION INITIATION FACTOR IF-2, MITOCHONDRIAL"/>
    <property type="match status" value="1"/>
</dbReference>
<dbReference type="GO" id="GO:0003924">
    <property type="term" value="F:GTPase activity"/>
    <property type="evidence" value="ECO:0007669"/>
    <property type="project" value="InterPro"/>
</dbReference>
<dbReference type="Pfam" id="PF11987">
    <property type="entry name" value="IF-2"/>
    <property type="match status" value="1"/>
</dbReference>